<dbReference type="Proteomes" id="UP000701341">
    <property type="component" value="Unassembled WGS sequence"/>
</dbReference>
<dbReference type="PANTHER" id="PTHR42069">
    <property type="entry name" value="HYPHAL ANASTAMOSIS-8 PROTEIN"/>
    <property type="match status" value="1"/>
</dbReference>
<dbReference type="EMBL" id="JAAOZQ010000092">
    <property type="protein sequence ID" value="KAF7519025.1"/>
    <property type="molecule type" value="Genomic_DNA"/>
</dbReference>
<feature type="transmembrane region" description="Helical" evidence="1">
    <location>
        <begin position="32"/>
        <end position="50"/>
    </location>
</feature>
<gene>
    <name evidence="2" type="ORF">PCG10_010392</name>
</gene>
<comment type="caution">
    <text evidence="2">The sequence shown here is derived from an EMBL/GenBank/DDBJ whole genome shotgun (WGS) entry which is preliminary data.</text>
</comment>
<name>A0A9P5L0V0_PENCR</name>
<organism evidence="2 3">
    <name type="scientific">Penicillium crustosum</name>
    <name type="common">Blue mold fungus</name>
    <dbReference type="NCBI Taxonomy" id="36656"/>
    <lineage>
        <taxon>Eukaryota</taxon>
        <taxon>Fungi</taxon>
        <taxon>Dikarya</taxon>
        <taxon>Ascomycota</taxon>
        <taxon>Pezizomycotina</taxon>
        <taxon>Eurotiomycetes</taxon>
        <taxon>Eurotiomycetidae</taxon>
        <taxon>Eurotiales</taxon>
        <taxon>Aspergillaceae</taxon>
        <taxon>Penicillium</taxon>
    </lineage>
</organism>
<reference evidence="2" key="1">
    <citation type="submission" date="2020-02" db="EMBL/GenBank/DDBJ databases">
        <authorList>
            <person name="Lichtner F.J."/>
        </authorList>
    </citation>
    <scope>NUCLEOTIDE SEQUENCE</scope>
    <source>
        <strain evidence="2">G10</strain>
    </source>
</reference>
<keyword evidence="3" id="KW-1185">Reference proteome</keyword>
<feature type="transmembrane region" description="Helical" evidence="1">
    <location>
        <begin position="83"/>
        <end position="105"/>
    </location>
</feature>
<feature type="transmembrane region" description="Helical" evidence="1">
    <location>
        <begin position="117"/>
        <end position="140"/>
    </location>
</feature>
<evidence type="ECO:0000313" key="2">
    <source>
        <dbReference type="EMBL" id="KAF7519025.1"/>
    </source>
</evidence>
<sequence length="353" mass="37702">MTSNSSLTGSGGAYSSDMEESNFLKRNRVIHLTRLGLSFLIFGVAIAVVACEAPPLRHYKNTSQWASAGLALWPLNFDLRPTIAAISCGCIITILNLVYIAVALLPSPHSRIKSLNIYASASAIAGFSTALVGILFIIYLPSSDYPAGFSRNETLHSWTCKWKTGTSSANTPHHFDRDCINTRAGFVLLCVLLGMEVLMGLVAAVGTWFQRDVSRRRAEQFQLEKLEIATKQTHLRLVIASSGGQPSQNVAPIPRTTRAIQLLASFTTAAPSDGLVDFSFPTKALVGPAVVDELSLVVRLASMSVGCAAFDPGRVHEGATVVSPTSYAFAVAQLFTLSCLAADESGSSSEQST</sequence>
<keyword evidence="1" id="KW-0472">Membrane</keyword>
<keyword evidence="1" id="KW-1133">Transmembrane helix</keyword>
<keyword evidence="1" id="KW-0812">Transmembrane</keyword>
<feature type="transmembrane region" description="Helical" evidence="1">
    <location>
        <begin position="186"/>
        <end position="209"/>
    </location>
</feature>
<dbReference type="PANTHER" id="PTHR42069:SF1">
    <property type="entry name" value="MARVEL DOMAIN-CONTAINING PROTEIN"/>
    <property type="match status" value="1"/>
</dbReference>
<evidence type="ECO:0000313" key="3">
    <source>
        <dbReference type="Proteomes" id="UP000701341"/>
    </source>
</evidence>
<dbReference type="AlphaFoldDB" id="A0A9P5L0V0"/>
<evidence type="ECO:0000256" key="1">
    <source>
        <dbReference type="SAM" id="Phobius"/>
    </source>
</evidence>
<protein>
    <submittedName>
        <fullName evidence="2">Uncharacterized protein</fullName>
    </submittedName>
</protein>
<proteinExistence type="predicted"/>
<accession>A0A9P5L0V0</accession>